<feature type="domain" description="N-acetyltransferase" evidence="3">
    <location>
        <begin position="1"/>
        <end position="142"/>
    </location>
</feature>
<evidence type="ECO:0000259" key="3">
    <source>
        <dbReference type="PROSITE" id="PS51186"/>
    </source>
</evidence>
<accession>A0A0R1KK82</accession>
<dbReference type="InterPro" id="IPR000182">
    <property type="entry name" value="GNAT_dom"/>
</dbReference>
<protein>
    <recommendedName>
        <fullName evidence="3">N-acetyltransferase domain-containing protein</fullName>
    </recommendedName>
</protein>
<evidence type="ECO:0000313" key="5">
    <source>
        <dbReference type="Proteomes" id="UP000051515"/>
    </source>
</evidence>
<proteinExistence type="predicted"/>
<dbReference type="SUPFAM" id="SSF55729">
    <property type="entry name" value="Acyl-CoA N-acyltransferases (Nat)"/>
    <property type="match status" value="1"/>
</dbReference>
<sequence length="142" mass="16395">MNVREANINDAKAIHRINSDSLEYDFPLDETINQVAKILSLPNSKLFVACKDELVVGYIQMSDYENTYHQSLKNVITLAVDNQYQHIGIGSALLETAEKWAKSEGSLGIRLVSGFERESAHQFYEKHGYQIRKKEINYIKWW</sequence>
<evidence type="ECO:0000313" key="4">
    <source>
        <dbReference type="EMBL" id="KRK83949.1"/>
    </source>
</evidence>
<keyword evidence="2" id="KW-0012">Acyltransferase</keyword>
<dbReference type="PATRIC" id="fig|1423788.3.peg.979"/>
<gene>
    <name evidence="4" type="ORF">FC78_GL000952</name>
</gene>
<dbReference type="PANTHER" id="PTHR43877">
    <property type="entry name" value="AMINOALKYLPHOSPHONATE N-ACETYLTRANSFERASE-RELATED-RELATED"/>
    <property type="match status" value="1"/>
</dbReference>
<dbReference type="EMBL" id="AZDY01000029">
    <property type="protein sequence ID" value="KRK83949.1"/>
    <property type="molecule type" value="Genomic_DNA"/>
</dbReference>
<dbReference type="STRING" id="1423788.FC78_GL000952"/>
<keyword evidence="1" id="KW-0808">Transferase</keyword>
<dbReference type="OrthoDB" id="9797826at2"/>
<comment type="caution">
    <text evidence="4">The sequence shown here is derived from an EMBL/GenBank/DDBJ whole genome shotgun (WGS) entry which is preliminary data.</text>
</comment>
<dbReference type="InterPro" id="IPR050832">
    <property type="entry name" value="Bact_Acetyltransf"/>
</dbReference>
<dbReference type="AlphaFoldDB" id="A0A0R1KK82"/>
<organism evidence="4 5">
    <name type="scientific">Companilactobacillus bobalius DSM 19674</name>
    <dbReference type="NCBI Taxonomy" id="1423788"/>
    <lineage>
        <taxon>Bacteria</taxon>
        <taxon>Bacillati</taxon>
        <taxon>Bacillota</taxon>
        <taxon>Bacilli</taxon>
        <taxon>Lactobacillales</taxon>
        <taxon>Lactobacillaceae</taxon>
        <taxon>Companilactobacillus</taxon>
        <taxon>Companilactobacillus bobalius</taxon>
    </lineage>
</organism>
<dbReference type="PANTHER" id="PTHR43877:SF2">
    <property type="entry name" value="AMINOALKYLPHOSPHONATE N-ACETYLTRANSFERASE-RELATED"/>
    <property type="match status" value="1"/>
</dbReference>
<dbReference type="RefSeq" id="WP_056950897.1">
    <property type="nucleotide sequence ID" value="NZ_AZDY01000029.1"/>
</dbReference>
<reference evidence="4 5" key="1">
    <citation type="journal article" date="2015" name="Genome Announc.">
        <title>Expanding the biotechnology potential of lactobacilli through comparative genomics of 213 strains and associated genera.</title>
        <authorList>
            <person name="Sun Z."/>
            <person name="Harris H.M."/>
            <person name="McCann A."/>
            <person name="Guo C."/>
            <person name="Argimon S."/>
            <person name="Zhang W."/>
            <person name="Yang X."/>
            <person name="Jeffery I.B."/>
            <person name="Cooney J.C."/>
            <person name="Kagawa T.F."/>
            <person name="Liu W."/>
            <person name="Song Y."/>
            <person name="Salvetti E."/>
            <person name="Wrobel A."/>
            <person name="Rasinkangas P."/>
            <person name="Parkhill J."/>
            <person name="Rea M.C."/>
            <person name="O'Sullivan O."/>
            <person name="Ritari J."/>
            <person name="Douillard F.P."/>
            <person name="Paul Ross R."/>
            <person name="Yang R."/>
            <person name="Briner A.E."/>
            <person name="Felis G.E."/>
            <person name="de Vos W.M."/>
            <person name="Barrangou R."/>
            <person name="Klaenhammer T.R."/>
            <person name="Caufield P.W."/>
            <person name="Cui Y."/>
            <person name="Zhang H."/>
            <person name="O'Toole P.W."/>
        </authorList>
    </citation>
    <scope>NUCLEOTIDE SEQUENCE [LARGE SCALE GENOMIC DNA]</scope>
    <source>
        <strain evidence="4 5">DSM 19674</strain>
    </source>
</reference>
<dbReference type="InterPro" id="IPR016181">
    <property type="entry name" value="Acyl_CoA_acyltransferase"/>
</dbReference>
<dbReference type="GO" id="GO:0016747">
    <property type="term" value="F:acyltransferase activity, transferring groups other than amino-acyl groups"/>
    <property type="evidence" value="ECO:0007669"/>
    <property type="project" value="InterPro"/>
</dbReference>
<evidence type="ECO:0000256" key="1">
    <source>
        <dbReference type="ARBA" id="ARBA00022679"/>
    </source>
</evidence>
<keyword evidence="5" id="KW-1185">Reference proteome</keyword>
<dbReference type="Proteomes" id="UP000051515">
    <property type="component" value="Unassembled WGS sequence"/>
</dbReference>
<dbReference type="PROSITE" id="PS51186">
    <property type="entry name" value="GNAT"/>
    <property type="match status" value="1"/>
</dbReference>
<evidence type="ECO:0000256" key="2">
    <source>
        <dbReference type="ARBA" id="ARBA00023315"/>
    </source>
</evidence>
<name>A0A0R1KK82_9LACO</name>
<dbReference type="Gene3D" id="3.40.630.30">
    <property type="match status" value="1"/>
</dbReference>
<dbReference type="Pfam" id="PF13508">
    <property type="entry name" value="Acetyltransf_7"/>
    <property type="match status" value="1"/>
</dbReference>
<dbReference type="CDD" id="cd04301">
    <property type="entry name" value="NAT_SF"/>
    <property type="match status" value="1"/>
</dbReference>